<feature type="region of interest" description="Disordered" evidence="2">
    <location>
        <begin position="175"/>
        <end position="196"/>
    </location>
</feature>
<sequence>MFTFSKVISLGVVLAGGSGLSAYLIPYYLSGSKNSVNEALFKSSYSSSSGKWENFSKEEKEILEQLRILFSELTKTLKKSIELRDLINQSMQNFMQSITSTDSLLSSLYQKNKELIENIEKLLGEAKQQSNRKMEIEANLRRNEYLQNLMKKIGESINSLYGNLEPIVKLIEEKDKENQTSSTTSSAGGGTSASTQAKKTLEEVNENFQKVQASLTSLLLEKSKKEGELLKEETSLTFYFVNLRTSIAFLNLSVAGLQEKSLEKQKEINKKIEELNQLREKLKQANQDWEEIKKKIASFQNYGGILKNAICKNSEHKYISDSREETVNCKDFSKNLFQK</sequence>
<keyword evidence="1" id="KW-0175">Coiled coil</keyword>
<evidence type="ECO:0000256" key="2">
    <source>
        <dbReference type="SAM" id="MobiDB-lite"/>
    </source>
</evidence>
<evidence type="ECO:0000313" key="4">
    <source>
        <dbReference type="Proteomes" id="UP000007484"/>
    </source>
</evidence>
<gene>
    <name evidence="3" type="ordered locus">MSU_0648</name>
</gene>
<organism evidence="3 4">
    <name type="scientific">Mycoplasma suis (strain Illinois)</name>
    <dbReference type="NCBI Taxonomy" id="768700"/>
    <lineage>
        <taxon>Bacteria</taxon>
        <taxon>Bacillati</taxon>
        <taxon>Mycoplasmatota</taxon>
        <taxon>Mollicutes</taxon>
        <taxon>Mycoplasmataceae</taxon>
        <taxon>Mycoplasma</taxon>
    </lineage>
</organism>
<protein>
    <submittedName>
        <fullName evidence="3">Uncharacterized protein</fullName>
    </submittedName>
</protein>
<evidence type="ECO:0000313" key="3">
    <source>
        <dbReference type="EMBL" id="ADX98179.1"/>
    </source>
</evidence>
<dbReference type="Proteomes" id="UP000007484">
    <property type="component" value="Chromosome"/>
</dbReference>
<name>F0QRQ9_MYCSL</name>
<feature type="coiled-coil region" evidence="1">
    <location>
        <begin position="258"/>
        <end position="295"/>
    </location>
</feature>
<dbReference type="AlphaFoldDB" id="F0QRQ9"/>
<feature type="coiled-coil region" evidence="1">
    <location>
        <begin position="105"/>
        <end position="139"/>
    </location>
</feature>
<dbReference type="STRING" id="768700.MSU_0648"/>
<dbReference type="EMBL" id="CP002525">
    <property type="protein sequence ID" value="ADX98179.1"/>
    <property type="molecule type" value="Genomic_DNA"/>
</dbReference>
<keyword evidence="4" id="KW-1185">Reference proteome</keyword>
<reference evidence="3 4" key="1">
    <citation type="journal article" date="2011" name="J. Bacteriol.">
        <title>Complete genome sequences of two hemotropic Mycoplasmas, Mycoplasma haemofelis strain Ohio2 and Mycoplasma suis strain Illinois.</title>
        <authorList>
            <person name="Messick J.B."/>
            <person name="Santos A.P."/>
            <person name="Guimaraes A.M."/>
        </authorList>
    </citation>
    <scope>NUCLEOTIDE SEQUENCE [LARGE SCALE GENOMIC DNA]</scope>
    <source>
        <strain evidence="3 4">Illinois</strain>
    </source>
</reference>
<proteinExistence type="predicted"/>
<feature type="compositionally biased region" description="Low complexity" evidence="2">
    <location>
        <begin position="179"/>
        <end position="196"/>
    </location>
</feature>
<dbReference type="HOGENOM" id="CLU_070557_0_0_14"/>
<dbReference type="KEGG" id="mss:MSU_0648"/>
<dbReference type="RefSeq" id="WP_013610022.1">
    <property type="nucleotide sequence ID" value="NC_015155.1"/>
</dbReference>
<accession>F0QRQ9</accession>
<evidence type="ECO:0000256" key="1">
    <source>
        <dbReference type="SAM" id="Coils"/>
    </source>
</evidence>